<dbReference type="CDD" id="cd00085">
    <property type="entry name" value="HNHc"/>
    <property type="match status" value="1"/>
</dbReference>
<comment type="caution">
    <text evidence="2">The sequence shown here is derived from an EMBL/GenBank/DDBJ whole genome shotgun (WGS) entry which is preliminary data.</text>
</comment>
<organism evidence="2 3">
    <name type="scientific">Deinococcus budaensis</name>
    <dbReference type="NCBI Taxonomy" id="1665626"/>
    <lineage>
        <taxon>Bacteria</taxon>
        <taxon>Thermotogati</taxon>
        <taxon>Deinococcota</taxon>
        <taxon>Deinococci</taxon>
        <taxon>Deinococcales</taxon>
        <taxon>Deinococcaceae</taxon>
        <taxon>Deinococcus</taxon>
    </lineage>
</organism>
<dbReference type="EMBL" id="JACHFN010000014">
    <property type="protein sequence ID" value="MBB5235612.1"/>
    <property type="molecule type" value="Genomic_DNA"/>
</dbReference>
<name>A0A7W8LRG9_9DEIO</name>
<evidence type="ECO:0000256" key="1">
    <source>
        <dbReference type="SAM" id="MobiDB-lite"/>
    </source>
</evidence>
<evidence type="ECO:0000313" key="2">
    <source>
        <dbReference type="EMBL" id="MBB5235612.1"/>
    </source>
</evidence>
<keyword evidence="3" id="KW-1185">Reference proteome</keyword>
<evidence type="ECO:0000313" key="3">
    <source>
        <dbReference type="Proteomes" id="UP000525389"/>
    </source>
</evidence>
<dbReference type="RefSeq" id="WP_184030992.1">
    <property type="nucleotide sequence ID" value="NZ_JACHFN010000014.1"/>
</dbReference>
<feature type="compositionally biased region" description="Basic and acidic residues" evidence="1">
    <location>
        <begin position="273"/>
        <end position="292"/>
    </location>
</feature>
<sequence>MEREVRKRSGFGCIICGRIFCDYHHLEEFSTVTEHDPSKIVLLCKEHHGDVTNSNPANRRISNETLEKYIRSPYGITKGHNRWESVTDIKGLRLGNFFFENTKIILRIDGRNIISICGADDFFPSASLNAIFFDHEGREVLRVERNLIKGNTDSWDFQSTGNLITINNSSKDIALSVRFGSDGVAVVERLKMRYMDSIIEITPNGSMIAKFGCEASASITLVSEAKVTGADVAVEVKEGSMMIGRSERTLYAKGASRVGFRPAGTRRQTSDAGIEKEPINHSRQKEPNRLDFKGMSGGLKIDIEGLEYSRGMTPIKLDKKSVQIGVPTRSEHGNNSMYVKKLEISGE</sequence>
<evidence type="ECO:0008006" key="4">
    <source>
        <dbReference type="Google" id="ProtNLM"/>
    </source>
</evidence>
<reference evidence="2 3" key="1">
    <citation type="submission" date="2020-08" db="EMBL/GenBank/DDBJ databases">
        <title>Genomic Encyclopedia of Type Strains, Phase IV (KMG-IV): sequencing the most valuable type-strain genomes for metagenomic binning, comparative biology and taxonomic classification.</title>
        <authorList>
            <person name="Goeker M."/>
        </authorList>
    </citation>
    <scope>NUCLEOTIDE SEQUENCE [LARGE SCALE GENOMIC DNA]</scope>
    <source>
        <strain evidence="2 3">DSM 101791</strain>
    </source>
</reference>
<proteinExistence type="predicted"/>
<dbReference type="InterPro" id="IPR003615">
    <property type="entry name" value="HNH_nuc"/>
</dbReference>
<dbReference type="Proteomes" id="UP000525389">
    <property type="component" value="Unassembled WGS sequence"/>
</dbReference>
<gene>
    <name evidence="2" type="ORF">HNQ09_003070</name>
</gene>
<feature type="region of interest" description="Disordered" evidence="1">
    <location>
        <begin position="261"/>
        <end position="293"/>
    </location>
</feature>
<protein>
    <recommendedName>
        <fullName evidence="4">HNH endonuclease</fullName>
    </recommendedName>
</protein>
<dbReference type="AlphaFoldDB" id="A0A7W8LRG9"/>
<accession>A0A7W8LRG9</accession>